<dbReference type="PANTHER" id="PTHR33908:SF11">
    <property type="entry name" value="MEMBRANE PROTEIN"/>
    <property type="match status" value="1"/>
</dbReference>
<proteinExistence type="predicted"/>
<feature type="transmembrane region" description="Helical" evidence="8">
    <location>
        <begin position="52"/>
        <end position="70"/>
    </location>
</feature>
<feature type="transmembrane region" description="Helical" evidence="8">
    <location>
        <begin position="77"/>
        <end position="96"/>
    </location>
</feature>
<dbReference type="Pfam" id="PF13231">
    <property type="entry name" value="PMT_2"/>
    <property type="match status" value="1"/>
</dbReference>
<keyword evidence="7 8" id="KW-0472">Membrane</keyword>
<dbReference type="AlphaFoldDB" id="A0A1G1VSN4"/>
<dbReference type="GO" id="GO:0005886">
    <property type="term" value="C:plasma membrane"/>
    <property type="evidence" value="ECO:0007669"/>
    <property type="project" value="UniProtKB-SubCell"/>
</dbReference>
<evidence type="ECO:0000256" key="2">
    <source>
        <dbReference type="ARBA" id="ARBA00022475"/>
    </source>
</evidence>
<evidence type="ECO:0000259" key="9">
    <source>
        <dbReference type="Pfam" id="PF13231"/>
    </source>
</evidence>
<feature type="domain" description="Glycosyltransferase RgtA/B/C/D-like" evidence="9">
    <location>
        <begin position="57"/>
        <end position="217"/>
    </location>
</feature>
<keyword evidence="4" id="KW-0808">Transferase</keyword>
<evidence type="ECO:0000256" key="6">
    <source>
        <dbReference type="ARBA" id="ARBA00022989"/>
    </source>
</evidence>
<keyword evidence="6 8" id="KW-1133">Transmembrane helix</keyword>
<evidence type="ECO:0000256" key="3">
    <source>
        <dbReference type="ARBA" id="ARBA00022676"/>
    </source>
</evidence>
<evidence type="ECO:0000313" key="11">
    <source>
        <dbReference type="Proteomes" id="UP000179233"/>
    </source>
</evidence>
<dbReference type="Proteomes" id="UP000179233">
    <property type="component" value="Unassembled WGS sequence"/>
</dbReference>
<feature type="transmembrane region" description="Helical" evidence="8">
    <location>
        <begin position="127"/>
        <end position="146"/>
    </location>
</feature>
<keyword evidence="3" id="KW-0328">Glycosyltransferase</keyword>
<evidence type="ECO:0000256" key="5">
    <source>
        <dbReference type="ARBA" id="ARBA00022692"/>
    </source>
</evidence>
<feature type="transmembrane region" description="Helical" evidence="8">
    <location>
        <begin position="201"/>
        <end position="218"/>
    </location>
</feature>
<evidence type="ECO:0000256" key="8">
    <source>
        <dbReference type="SAM" id="Phobius"/>
    </source>
</evidence>
<comment type="subcellular location">
    <subcellularLocation>
        <location evidence="1">Cell membrane</location>
        <topology evidence="1">Multi-pass membrane protein</topology>
    </subcellularLocation>
</comment>
<dbReference type="PANTHER" id="PTHR33908">
    <property type="entry name" value="MANNOSYLTRANSFERASE YKCB-RELATED"/>
    <property type="match status" value="1"/>
</dbReference>
<dbReference type="GO" id="GO:0016763">
    <property type="term" value="F:pentosyltransferase activity"/>
    <property type="evidence" value="ECO:0007669"/>
    <property type="project" value="TreeGrafter"/>
</dbReference>
<dbReference type="EMBL" id="MHCJ01000003">
    <property type="protein sequence ID" value="OGY18415.1"/>
    <property type="molecule type" value="Genomic_DNA"/>
</dbReference>
<evidence type="ECO:0000256" key="7">
    <source>
        <dbReference type="ARBA" id="ARBA00023136"/>
    </source>
</evidence>
<reference evidence="10 11" key="1">
    <citation type="journal article" date="2016" name="Nat. Commun.">
        <title>Thousands of microbial genomes shed light on interconnected biogeochemical processes in an aquifer system.</title>
        <authorList>
            <person name="Anantharaman K."/>
            <person name="Brown C.T."/>
            <person name="Hug L.A."/>
            <person name="Sharon I."/>
            <person name="Castelle C.J."/>
            <person name="Probst A.J."/>
            <person name="Thomas B.C."/>
            <person name="Singh A."/>
            <person name="Wilkins M.J."/>
            <person name="Karaoz U."/>
            <person name="Brodie E.L."/>
            <person name="Williams K.H."/>
            <person name="Hubbard S.S."/>
            <person name="Banfield J.F."/>
        </authorList>
    </citation>
    <scope>NUCLEOTIDE SEQUENCE [LARGE SCALE GENOMIC DNA]</scope>
</reference>
<evidence type="ECO:0000256" key="1">
    <source>
        <dbReference type="ARBA" id="ARBA00004651"/>
    </source>
</evidence>
<feature type="transmembrane region" description="Helical" evidence="8">
    <location>
        <begin position="277"/>
        <end position="295"/>
    </location>
</feature>
<organism evidence="10 11">
    <name type="scientific">Candidatus Chisholmbacteria bacterium RIFCSPHIGHO2_01_FULL_52_32</name>
    <dbReference type="NCBI Taxonomy" id="1797591"/>
    <lineage>
        <taxon>Bacteria</taxon>
        <taxon>Candidatus Chisholmiibacteriota</taxon>
    </lineage>
</organism>
<feature type="transmembrane region" description="Helical" evidence="8">
    <location>
        <begin position="166"/>
        <end position="192"/>
    </location>
</feature>
<feature type="transmembrane region" description="Helical" evidence="8">
    <location>
        <begin position="331"/>
        <end position="351"/>
    </location>
</feature>
<evidence type="ECO:0000313" key="10">
    <source>
        <dbReference type="EMBL" id="OGY18415.1"/>
    </source>
</evidence>
<feature type="transmembrane region" description="Helical" evidence="8">
    <location>
        <begin position="358"/>
        <end position="376"/>
    </location>
</feature>
<keyword evidence="2" id="KW-1003">Cell membrane</keyword>
<feature type="transmembrane region" description="Helical" evidence="8">
    <location>
        <begin position="307"/>
        <end position="325"/>
    </location>
</feature>
<dbReference type="GO" id="GO:0009103">
    <property type="term" value="P:lipopolysaccharide biosynthetic process"/>
    <property type="evidence" value="ECO:0007669"/>
    <property type="project" value="UniProtKB-ARBA"/>
</dbReference>
<dbReference type="InterPro" id="IPR050297">
    <property type="entry name" value="LipidA_mod_glycosyltrf_83"/>
</dbReference>
<evidence type="ECO:0000256" key="4">
    <source>
        <dbReference type="ARBA" id="ARBA00022679"/>
    </source>
</evidence>
<sequence length="486" mass="55500">MGSLILGTFLRFYRLSENLVFHGELGHNYLAIKNFVAEGSVPLIGPPTSHPWLAFGPLYYWLMAPLLFLGRFDPTTGALFMALISVVALVAMYWVGEKLFDRRVAILSTYLMAISPAWVSLARESRFYSLVALLFFLFLFFLVRALEAPKTSSGKQQKATNLFWVGMFLAVMLNFHLTPLALLPGTLILLYIHRRQLKKKALLLGGVGFIIPSLPFLLGDVQNRFSMLTKLLIWVPYRVLGFLGFYPRNNITTQIAEKNLSSLYDFFSQSFVIDAKILGFILVGGVTLFAARRTVRTLGENRKDWSWLTLTALFVIGYIGLFIHADPPAHYFVTLLPIPILFLGLLLGQLFGKRAGQVLVTLVLFLMTVTNLRFFFSEKWFFLPETQILKDGRVPYRVQLEAAKTIVATARGEQFSLSRVGPFDQFEDNYAQNYQYLLWWLGNEPVKDTKIRYTVYEDITKLPQIHKGKVYWIGNLAVLRVEKPMR</sequence>
<comment type="caution">
    <text evidence="10">The sequence shown here is derived from an EMBL/GenBank/DDBJ whole genome shotgun (WGS) entry which is preliminary data.</text>
</comment>
<accession>A0A1G1VSN4</accession>
<feature type="transmembrane region" description="Helical" evidence="8">
    <location>
        <begin position="102"/>
        <end position="120"/>
    </location>
</feature>
<protein>
    <recommendedName>
        <fullName evidence="9">Glycosyltransferase RgtA/B/C/D-like domain-containing protein</fullName>
    </recommendedName>
</protein>
<keyword evidence="5 8" id="KW-0812">Transmembrane</keyword>
<dbReference type="InterPro" id="IPR038731">
    <property type="entry name" value="RgtA/B/C-like"/>
</dbReference>
<name>A0A1G1VSN4_9BACT</name>
<gene>
    <name evidence="10" type="ORF">A2786_02860</name>
</gene>